<dbReference type="SMART" id="SM00320">
    <property type="entry name" value="WD40"/>
    <property type="match status" value="6"/>
</dbReference>
<keyword evidence="3" id="KW-0853">WD repeat</keyword>
<evidence type="ECO:0000313" key="14">
    <source>
        <dbReference type="Proteomes" id="UP001159042"/>
    </source>
</evidence>
<dbReference type="GO" id="GO:0003341">
    <property type="term" value="P:cilium movement"/>
    <property type="evidence" value="ECO:0007669"/>
    <property type="project" value="TreeGrafter"/>
</dbReference>
<dbReference type="GO" id="GO:0120293">
    <property type="term" value="C:dynein axonemal particle"/>
    <property type="evidence" value="ECO:0007669"/>
    <property type="project" value="UniProtKB-SubCell"/>
</dbReference>
<organism evidence="13 14">
    <name type="scientific">Exocentrus adspersus</name>
    <dbReference type="NCBI Taxonomy" id="1586481"/>
    <lineage>
        <taxon>Eukaryota</taxon>
        <taxon>Metazoa</taxon>
        <taxon>Ecdysozoa</taxon>
        <taxon>Arthropoda</taxon>
        <taxon>Hexapoda</taxon>
        <taxon>Insecta</taxon>
        <taxon>Pterygota</taxon>
        <taxon>Neoptera</taxon>
        <taxon>Endopterygota</taxon>
        <taxon>Coleoptera</taxon>
        <taxon>Polyphaga</taxon>
        <taxon>Cucujiformia</taxon>
        <taxon>Chrysomeloidea</taxon>
        <taxon>Cerambycidae</taxon>
        <taxon>Lamiinae</taxon>
        <taxon>Acanthocinini</taxon>
        <taxon>Exocentrus</taxon>
    </lineage>
</organism>
<evidence type="ECO:0000256" key="7">
    <source>
        <dbReference type="ARBA" id="ARBA00023212"/>
    </source>
</evidence>
<evidence type="ECO:0000256" key="10">
    <source>
        <dbReference type="ARBA" id="ARBA00040002"/>
    </source>
</evidence>
<gene>
    <name evidence="13" type="ORF">NQ315_011821</name>
</gene>
<keyword evidence="7" id="KW-0206">Cytoskeleton</keyword>
<evidence type="ECO:0000256" key="3">
    <source>
        <dbReference type="ARBA" id="ARBA00022574"/>
    </source>
</evidence>
<evidence type="ECO:0000313" key="13">
    <source>
        <dbReference type="EMBL" id="KAJ8920160.1"/>
    </source>
</evidence>
<protein>
    <recommendedName>
        <fullName evidence="10">Dynein axonemal intermediate chain 4</fullName>
    </recommendedName>
    <alternativeName>
        <fullName evidence="11">WD repeat-containing protein 78</fullName>
    </alternativeName>
</protein>
<comment type="subcellular location">
    <subcellularLocation>
        <location evidence="1">Cytoplasm</location>
        <location evidence="1">Cytoskeleton</location>
        <location evidence="1">Flagellum axoneme</location>
    </subcellularLocation>
    <subcellularLocation>
        <location evidence="9">Dynein axonemal particle</location>
    </subcellularLocation>
</comment>
<evidence type="ECO:0000256" key="2">
    <source>
        <dbReference type="ARBA" id="ARBA00022490"/>
    </source>
</evidence>
<dbReference type="PANTHER" id="PTHR12442:SF12">
    <property type="entry name" value="DYNEIN AXONEMAL INTERMEDIATE CHAIN 4"/>
    <property type="match status" value="1"/>
</dbReference>
<evidence type="ECO:0000256" key="1">
    <source>
        <dbReference type="ARBA" id="ARBA00004611"/>
    </source>
</evidence>
<evidence type="ECO:0000256" key="6">
    <source>
        <dbReference type="ARBA" id="ARBA00023069"/>
    </source>
</evidence>
<feature type="compositionally biased region" description="Polar residues" evidence="12">
    <location>
        <begin position="1"/>
        <end position="10"/>
    </location>
</feature>
<dbReference type="InterPro" id="IPR015943">
    <property type="entry name" value="WD40/YVTN_repeat-like_dom_sf"/>
</dbReference>
<dbReference type="InterPro" id="IPR050687">
    <property type="entry name" value="Dynein_IC"/>
</dbReference>
<keyword evidence="14" id="KW-1185">Reference proteome</keyword>
<evidence type="ECO:0000256" key="4">
    <source>
        <dbReference type="ARBA" id="ARBA00022737"/>
    </source>
</evidence>
<dbReference type="GO" id="GO:0005858">
    <property type="term" value="C:axonemal dynein complex"/>
    <property type="evidence" value="ECO:0007669"/>
    <property type="project" value="TreeGrafter"/>
</dbReference>
<evidence type="ECO:0000256" key="5">
    <source>
        <dbReference type="ARBA" id="ARBA00022846"/>
    </source>
</evidence>
<keyword evidence="4" id="KW-0677">Repeat</keyword>
<keyword evidence="5" id="KW-0282">Flagellum</keyword>
<keyword evidence="8" id="KW-0966">Cell projection</keyword>
<dbReference type="Gene3D" id="2.130.10.10">
    <property type="entry name" value="YVTN repeat-like/Quinoprotein amine dehydrogenase"/>
    <property type="match status" value="1"/>
</dbReference>
<dbReference type="InterPro" id="IPR001680">
    <property type="entry name" value="WD40_rpt"/>
</dbReference>
<dbReference type="Pfam" id="PF00400">
    <property type="entry name" value="WD40"/>
    <property type="match status" value="1"/>
</dbReference>
<proteinExistence type="predicted"/>
<sequence length="738" mass="84094">MSTTRISTTSEWRRKSVTGSSRGNKTILPRKSRRTDKGLLLILDNGKDVTPKSLNPDLFSSGTERQLTGFEGLDRIQSQIGDPTQSTSTHVCANIFKSRSTARFRTDLEQQSRLGTSSSVYRGSVESSYVEEFLLEEEEKGSEPSIRVSSSTVIVKNEVMKTPQQVSLTLNETNTFILLDIPSSTAEKDTEEGNAVEEQNQQYEFLTVGKGRNRKVLHAEVQTISVLKKTRYTTPEKVKHHTNTAFASNWEMYDTYQETEAEASSEDSDTSDEVQDIEEQHNKLDDLTSLDSYRISLDEKQWNKLQKNPKFLEAVCVLERLLANNCYNEQQKRFIGLKDPSEFRENIEYKYNLNLLWTFANSDTAGKSVNAMHWNPVNKHLLAVGYGKFYFTSSMRGTVCIWNIKNPVQPERQYHFTRSVMALNFSKSDPNLLAVGLYNGHIMVLNITSREKMVVGENVPTFEPVWYLCWRTSQYELNNKEQVCAAFDDGRVIAYSVARKLEGQEIMRVPKTDGKLKGYDSMGKCSNLSIPVSRYAAALFVTQHPADETIYFIGTTTGVIHKCSTNYFNQHLDHFLAHDGPVCLMKFSPFSKKIYATCGDDWHTRIWAEDISEPLFELYTSMQSIDAFDWSPTHSTILVTILGADILIWDFQRKVYEPQSVTHSPTGCKNTIVQFIDTGRCLVVGDIEGNVHVFSLEDMPFMAFFQENLLFDSLFRALITNPMLLHKLKKLRKGNDDK</sequence>
<accession>A0AAV8W180</accession>
<evidence type="ECO:0000256" key="9">
    <source>
        <dbReference type="ARBA" id="ARBA00024190"/>
    </source>
</evidence>
<dbReference type="GO" id="GO:0045503">
    <property type="term" value="F:dynein light chain binding"/>
    <property type="evidence" value="ECO:0007669"/>
    <property type="project" value="TreeGrafter"/>
</dbReference>
<evidence type="ECO:0000256" key="12">
    <source>
        <dbReference type="SAM" id="MobiDB-lite"/>
    </source>
</evidence>
<dbReference type="Proteomes" id="UP001159042">
    <property type="component" value="Unassembled WGS sequence"/>
</dbReference>
<dbReference type="InterPro" id="IPR036322">
    <property type="entry name" value="WD40_repeat_dom_sf"/>
</dbReference>
<comment type="caution">
    <text evidence="13">The sequence shown here is derived from an EMBL/GenBank/DDBJ whole genome shotgun (WGS) entry which is preliminary data.</text>
</comment>
<keyword evidence="6" id="KW-0969">Cilium</keyword>
<dbReference type="AlphaFoldDB" id="A0AAV8W180"/>
<dbReference type="PANTHER" id="PTHR12442">
    <property type="entry name" value="DYNEIN INTERMEDIATE CHAIN"/>
    <property type="match status" value="1"/>
</dbReference>
<feature type="region of interest" description="Disordered" evidence="12">
    <location>
        <begin position="1"/>
        <end position="31"/>
    </location>
</feature>
<dbReference type="EMBL" id="JANEYG010000015">
    <property type="protein sequence ID" value="KAJ8920160.1"/>
    <property type="molecule type" value="Genomic_DNA"/>
</dbReference>
<keyword evidence="2" id="KW-0963">Cytoplasm</keyword>
<feature type="region of interest" description="Disordered" evidence="12">
    <location>
        <begin position="257"/>
        <end position="277"/>
    </location>
</feature>
<dbReference type="SUPFAM" id="SSF50978">
    <property type="entry name" value="WD40 repeat-like"/>
    <property type="match status" value="1"/>
</dbReference>
<name>A0AAV8W180_9CUCU</name>
<evidence type="ECO:0000256" key="11">
    <source>
        <dbReference type="ARBA" id="ARBA00041557"/>
    </source>
</evidence>
<evidence type="ECO:0000256" key="8">
    <source>
        <dbReference type="ARBA" id="ARBA00023273"/>
    </source>
</evidence>
<dbReference type="GO" id="GO:0045504">
    <property type="term" value="F:dynein heavy chain binding"/>
    <property type="evidence" value="ECO:0007669"/>
    <property type="project" value="TreeGrafter"/>
</dbReference>
<reference evidence="13 14" key="1">
    <citation type="journal article" date="2023" name="Insect Mol. Biol.">
        <title>Genome sequencing provides insights into the evolution of gene families encoding plant cell wall-degrading enzymes in longhorned beetles.</title>
        <authorList>
            <person name="Shin N.R."/>
            <person name="Okamura Y."/>
            <person name="Kirsch R."/>
            <person name="Pauchet Y."/>
        </authorList>
    </citation>
    <scope>NUCLEOTIDE SEQUENCE [LARGE SCALE GENOMIC DNA]</scope>
    <source>
        <strain evidence="13">EAD_L_NR</strain>
    </source>
</reference>